<evidence type="ECO:0000313" key="3">
    <source>
        <dbReference type="EMBL" id="CAD5115131.1"/>
    </source>
</evidence>
<proteinExistence type="predicted"/>
<protein>
    <submittedName>
        <fullName evidence="3">DgyrCDS4136</fullName>
    </submittedName>
</protein>
<evidence type="ECO:0000256" key="1">
    <source>
        <dbReference type="SAM" id="SignalP"/>
    </source>
</evidence>
<dbReference type="SUPFAM" id="SSF49785">
    <property type="entry name" value="Galactose-binding domain-like"/>
    <property type="match status" value="2"/>
</dbReference>
<name>A0A7I8VIN8_9ANNE</name>
<accession>A0A7I8VIN8</accession>
<feature type="signal peptide" evidence="1">
    <location>
        <begin position="1"/>
        <end position="19"/>
    </location>
</feature>
<feature type="domain" description="F5/8 type C" evidence="2">
    <location>
        <begin position="170"/>
        <end position="324"/>
    </location>
</feature>
<dbReference type="AlphaFoldDB" id="A0A7I8VIN8"/>
<reference evidence="3 4" key="1">
    <citation type="submission" date="2020-08" db="EMBL/GenBank/DDBJ databases">
        <authorList>
            <person name="Hejnol A."/>
        </authorList>
    </citation>
    <scope>NUCLEOTIDE SEQUENCE [LARGE SCALE GENOMIC DNA]</scope>
</reference>
<dbReference type="EMBL" id="CAJFCJ010000005">
    <property type="protein sequence ID" value="CAD5115131.1"/>
    <property type="molecule type" value="Genomic_DNA"/>
</dbReference>
<dbReference type="PANTHER" id="PTHR45713">
    <property type="entry name" value="FTP DOMAIN-CONTAINING PROTEIN"/>
    <property type="match status" value="1"/>
</dbReference>
<dbReference type="InterPro" id="IPR051941">
    <property type="entry name" value="BG_Antigen-Binding_Lectin"/>
</dbReference>
<keyword evidence="4" id="KW-1185">Reference proteome</keyword>
<comment type="caution">
    <text evidence="3">The sequence shown here is derived from an EMBL/GenBank/DDBJ whole genome shotgun (WGS) entry which is preliminary data.</text>
</comment>
<gene>
    <name evidence="3" type="ORF">DGYR_LOCUS3904</name>
</gene>
<sequence length="457" mass="50812">MAAIFLILINLLELFVIRSTEVGNLVRNAPSFQSSINSPPNKGPLWPYKAVDDIIALGNLNGQFECAYTGQDSLNYGWWIVDLKNTYDITRICLLNRGDSYYTDLKNFKIIATNRPVSGDENICSTIGGQSVDKALDINDYKCFTCPSSTVGSFVEIRKTKVDEFVGSLCDVRIYGQLIGPRASQLLNITQFKTFPHDLDIGKLNDFNLQSIWLKTGSLYRYFRIDFGKQIKINGVFIVGSATDYSNRKFTNVYVSISSVPETIFSTGDIYLANNYRSTAYVAYETHRLFVNGIITGRYLVISQNSPATSTYHLEITELSIYGYYDNISLGGRIGKELLVESIKVDGNDVTSQLTNGIYEEPTSVELKTNAYLEITITTALIDSFCMNAVHPSTTKDLTVEVVNASNGTIEIYMLNGGFKGLECVCVKNLSIITNLIKVSGKDDESITEIDVFGKCK</sequence>
<dbReference type="OrthoDB" id="547680at2759"/>
<evidence type="ECO:0000313" key="4">
    <source>
        <dbReference type="Proteomes" id="UP000549394"/>
    </source>
</evidence>
<dbReference type="PROSITE" id="PS50022">
    <property type="entry name" value="FA58C_3"/>
    <property type="match status" value="1"/>
</dbReference>
<keyword evidence="1" id="KW-0732">Signal</keyword>
<dbReference type="InterPro" id="IPR000421">
    <property type="entry name" value="FA58C"/>
</dbReference>
<evidence type="ECO:0000259" key="2">
    <source>
        <dbReference type="PROSITE" id="PS50022"/>
    </source>
</evidence>
<dbReference type="InterPro" id="IPR008979">
    <property type="entry name" value="Galactose-bd-like_sf"/>
</dbReference>
<feature type="chain" id="PRO_5029635381" evidence="1">
    <location>
        <begin position="20"/>
        <end position="457"/>
    </location>
</feature>
<dbReference type="Gene3D" id="2.60.120.260">
    <property type="entry name" value="Galactose-binding domain-like"/>
    <property type="match status" value="2"/>
</dbReference>
<dbReference type="PANTHER" id="PTHR45713:SF6">
    <property type="entry name" value="F5_8 TYPE C DOMAIN-CONTAINING PROTEIN"/>
    <property type="match status" value="1"/>
</dbReference>
<organism evidence="3 4">
    <name type="scientific">Dimorphilus gyrociliatus</name>
    <dbReference type="NCBI Taxonomy" id="2664684"/>
    <lineage>
        <taxon>Eukaryota</taxon>
        <taxon>Metazoa</taxon>
        <taxon>Spiralia</taxon>
        <taxon>Lophotrochozoa</taxon>
        <taxon>Annelida</taxon>
        <taxon>Polychaeta</taxon>
        <taxon>Polychaeta incertae sedis</taxon>
        <taxon>Dinophilidae</taxon>
        <taxon>Dimorphilus</taxon>
    </lineage>
</organism>
<dbReference type="Proteomes" id="UP000549394">
    <property type="component" value="Unassembled WGS sequence"/>
</dbReference>